<evidence type="ECO:0000313" key="3">
    <source>
        <dbReference type="Proteomes" id="UP000233551"/>
    </source>
</evidence>
<dbReference type="Proteomes" id="UP000233551">
    <property type="component" value="Unassembled WGS sequence"/>
</dbReference>
<evidence type="ECO:0000256" key="1">
    <source>
        <dbReference type="SAM" id="MobiDB-lite"/>
    </source>
</evidence>
<feature type="compositionally biased region" description="Polar residues" evidence="1">
    <location>
        <begin position="19"/>
        <end position="29"/>
    </location>
</feature>
<feature type="compositionally biased region" description="Basic and acidic residues" evidence="1">
    <location>
        <begin position="1"/>
        <end position="12"/>
    </location>
</feature>
<evidence type="ECO:0000313" key="2">
    <source>
        <dbReference type="EMBL" id="PKI62321.1"/>
    </source>
</evidence>
<proteinExistence type="predicted"/>
<organism evidence="2 3">
    <name type="scientific">Punica granatum</name>
    <name type="common">Pomegranate</name>
    <dbReference type="NCBI Taxonomy" id="22663"/>
    <lineage>
        <taxon>Eukaryota</taxon>
        <taxon>Viridiplantae</taxon>
        <taxon>Streptophyta</taxon>
        <taxon>Embryophyta</taxon>
        <taxon>Tracheophyta</taxon>
        <taxon>Spermatophyta</taxon>
        <taxon>Magnoliopsida</taxon>
        <taxon>eudicotyledons</taxon>
        <taxon>Gunneridae</taxon>
        <taxon>Pentapetalae</taxon>
        <taxon>rosids</taxon>
        <taxon>malvids</taxon>
        <taxon>Myrtales</taxon>
        <taxon>Lythraceae</taxon>
        <taxon>Punica</taxon>
    </lineage>
</organism>
<dbReference type="AlphaFoldDB" id="A0A2I0K181"/>
<comment type="caution">
    <text evidence="2">The sequence shown here is derived from an EMBL/GenBank/DDBJ whole genome shotgun (WGS) entry which is preliminary data.</text>
</comment>
<sequence length="89" mass="10000">MEKGDGSGKRVEVPAVYHLTSSDGPGNQITASKLNSDNYLKCFRVTDYVKGQEQATFHERTVKEDLQSSVADAMDAKNLWDDLKERYSQ</sequence>
<protein>
    <submittedName>
        <fullName evidence="2">Uncharacterized protein</fullName>
    </submittedName>
</protein>
<feature type="region of interest" description="Disordered" evidence="1">
    <location>
        <begin position="1"/>
        <end position="29"/>
    </location>
</feature>
<dbReference type="EMBL" id="PGOL01000977">
    <property type="protein sequence ID" value="PKI62321.1"/>
    <property type="molecule type" value="Genomic_DNA"/>
</dbReference>
<reference evidence="2 3" key="1">
    <citation type="submission" date="2017-11" db="EMBL/GenBank/DDBJ databases">
        <title>De-novo sequencing of pomegranate (Punica granatum L.) genome.</title>
        <authorList>
            <person name="Akparov Z."/>
            <person name="Amiraslanov A."/>
            <person name="Hajiyeva S."/>
            <person name="Abbasov M."/>
            <person name="Kaur K."/>
            <person name="Hamwieh A."/>
            <person name="Solovyev V."/>
            <person name="Salamov A."/>
            <person name="Braich B."/>
            <person name="Kosarev P."/>
            <person name="Mahmoud A."/>
            <person name="Hajiyev E."/>
            <person name="Babayeva S."/>
            <person name="Izzatullayeva V."/>
            <person name="Mammadov A."/>
            <person name="Mammadov A."/>
            <person name="Sharifova S."/>
            <person name="Ojaghi J."/>
            <person name="Eynullazada K."/>
            <person name="Bayramov B."/>
            <person name="Abdulazimova A."/>
            <person name="Shahmuradov I."/>
        </authorList>
    </citation>
    <scope>NUCLEOTIDE SEQUENCE [LARGE SCALE GENOMIC DNA]</scope>
    <source>
        <strain evidence="3">cv. AG2017</strain>
        <tissue evidence="2">Leaf</tissue>
    </source>
</reference>
<keyword evidence="3" id="KW-1185">Reference proteome</keyword>
<name>A0A2I0K181_PUNGR</name>
<gene>
    <name evidence="2" type="ORF">CRG98_017322</name>
</gene>
<accession>A0A2I0K181</accession>